<feature type="compositionally biased region" description="Acidic residues" evidence="1">
    <location>
        <begin position="18"/>
        <end position="39"/>
    </location>
</feature>
<accession>A0AAV8ACS8</accession>
<comment type="caution">
    <text evidence="2">The sequence shown here is derived from an EMBL/GenBank/DDBJ whole genome shotgun (WGS) entry which is preliminary data.</text>
</comment>
<gene>
    <name evidence="2" type="ORF">M0812_03690</name>
</gene>
<feature type="compositionally biased region" description="Basic and acidic residues" evidence="1">
    <location>
        <begin position="40"/>
        <end position="51"/>
    </location>
</feature>
<feature type="compositionally biased region" description="Polar residues" evidence="1">
    <location>
        <begin position="106"/>
        <end position="116"/>
    </location>
</feature>
<dbReference type="Proteomes" id="UP001146793">
    <property type="component" value="Unassembled WGS sequence"/>
</dbReference>
<reference evidence="2" key="1">
    <citation type="submission" date="2022-08" db="EMBL/GenBank/DDBJ databases">
        <title>Novel sulphate-reducing endosymbionts in the free-living metamonad Anaeramoeba.</title>
        <authorList>
            <person name="Jerlstrom-Hultqvist J."/>
            <person name="Cepicka I."/>
            <person name="Gallot-Lavallee L."/>
            <person name="Salas-Leiva D."/>
            <person name="Curtis B.A."/>
            <person name="Zahonova K."/>
            <person name="Pipaliya S."/>
            <person name="Dacks J."/>
            <person name="Roger A.J."/>
        </authorList>
    </citation>
    <scope>NUCLEOTIDE SEQUENCE</scope>
    <source>
        <strain evidence="2">Busselton2</strain>
    </source>
</reference>
<feature type="region of interest" description="Disordered" evidence="1">
    <location>
        <begin position="97"/>
        <end position="121"/>
    </location>
</feature>
<evidence type="ECO:0000313" key="2">
    <source>
        <dbReference type="EMBL" id="KAJ3451932.1"/>
    </source>
</evidence>
<name>A0AAV8ACS8_9EUKA</name>
<dbReference type="EMBL" id="JANTQA010000008">
    <property type="protein sequence ID" value="KAJ3451932.1"/>
    <property type="molecule type" value="Genomic_DNA"/>
</dbReference>
<dbReference type="AlphaFoldDB" id="A0AAV8ACS8"/>
<protein>
    <submittedName>
        <fullName evidence="2">Uncharacterized protein</fullName>
    </submittedName>
</protein>
<organism evidence="2 3">
    <name type="scientific">Anaeramoeba flamelloides</name>
    <dbReference type="NCBI Taxonomy" id="1746091"/>
    <lineage>
        <taxon>Eukaryota</taxon>
        <taxon>Metamonada</taxon>
        <taxon>Anaeramoebidae</taxon>
        <taxon>Anaeramoeba</taxon>
    </lineage>
</organism>
<sequence>MKFDNNLDEQPNLSNNSDSDDESFSFFQNDEEKESENDSESDRSNNNESNRKNSYNSNFHSYEYENEKQMDVFFSNFEYLKEEQEEQEERFSSLFGNNKENEDFNFGNSQEESSCTSDREEMELKSHPIMIKVGNDQNLNESVEIKSFTLSISEPYNFEEFYKSDMDKELEKSFQVPSKRVPSWKLYSNYDSDY</sequence>
<evidence type="ECO:0000256" key="1">
    <source>
        <dbReference type="SAM" id="MobiDB-lite"/>
    </source>
</evidence>
<feature type="region of interest" description="Disordered" evidence="1">
    <location>
        <begin position="1"/>
        <end position="62"/>
    </location>
</feature>
<evidence type="ECO:0000313" key="3">
    <source>
        <dbReference type="Proteomes" id="UP001146793"/>
    </source>
</evidence>
<proteinExistence type="predicted"/>